<evidence type="ECO:0000313" key="3">
    <source>
        <dbReference type="Proteomes" id="UP000078237"/>
    </source>
</evidence>
<proteinExistence type="predicted"/>
<name>A0A175VXN7_9PEZI</name>
<dbReference type="InterPro" id="IPR025676">
    <property type="entry name" value="Clr5_dom"/>
</dbReference>
<dbReference type="Proteomes" id="UP000078237">
    <property type="component" value="Unassembled WGS sequence"/>
</dbReference>
<dbReference type="EMBL" id="LCTW02000250">
    <property type="protein sequence ID" value="KXX75760.1"/>
    <property type="molecule type" value="Genomic_DNA"/>
</dbReference>
<reference evidence="2 3" key="1">
    <citation type="journal article" date="2016" name="Genome Announc.">
        <title>Genome Sequence of Madurella mycetomatis mm55, Isolated from a Human Mycetoma Case in Sudan.</title>
        <authorList>
            <person name="Smit S."/>
            <person name="Derks M.F."/>
            <person name="Bervoets S."/>
            <person name="Fahal A."/>
            <person name="van Leeuwen W."/>
            <person name="van Belkum A."/>
            <person name="van de Sande W.W."/>
        </authorList>
    </citation>
    <scope>NUCLEOTIDE SEQUENCE [LARGE SCALE GENOMIC DNA]</scope>
    <source>
        <strain evidence="3">mm55</strain>
    </source>
</reference>
<evidence type="ECO:0000313" key="2">
    <source>
        <dbReference type="EMBL" id="KXX75760.1"/>
    </source>
</evidence>
<dbReference type="STRING" id="100816.A0A175VXN7"/>
<keyword evidence="3" id="KW-1185">Reference proteome</keyword>
<comment type="caution">
    <text evidence="2">The sequence shown here is derived from an EMBL/GenBank/DDBJ whole genome shotgun (WGS) entry which is preliminary data.</text>
</comment>
<feature type="domain" description="Clr5" evidence="1">
    <location>
        <begin position="23"/>
        <end position="71"/>
    </location>
</feature>
<protein>
    <recommendedName>
        <fullName evidence="1">Clr5 domain-containing protein</fullName>
    </recommendedName>
</protein>
<dbReference type="Pfam" id="PF14420">
    <property type="entry name" value="Clr5"/>
    <property type="match status" value="1"/>
</dbReference>
<accession>A0A175VXN7</accession>
<sequence length="706" mass="78612">MESSCQIRFVDGAGIPRAARIPSELWERLKPELWELRNDQRTFDDIIGIMKEKHGIAPSRRQLGYQFNKWKTVKSHLMPEAGGGEPVADAPQATINRTPNDGDRHCFGIDVQPPPAKRHKATATSVFTSTALPSALTTAVAAEADEKRTFTTHAATPKTETATYENLLPSTLASVGPLARSALQIDPNKPVTSFSEDELARVKLAAQLFLSCRFHDEAFRLYSLLIERDRAESPKHHHRPCRTVFVAAHTAILGQDGVTPQDILRLEQVKAVNAKSALDEFLSVMLLADCKVFTWRCPYGSERSDGNAEHFVRWAGMPASKLGDLLDKLPEHDRSLDMLTWYQLVRLQAPPGPKLLDLRHDPSSSDYGFGRTEQRWTQWAVHEYTDALLLRRPGPFELADGVMQNSCLRQCVESCHSEILKFDTILAIVGIWEKMGWKTMALRNVNMARPSRVRCSIATSMAMFVYLWGIWVDVRKSQPPQLAWIDQSEARMGIPPTELLVMVCHLICDAAVLWKPVECHPLSPLLLDRSLRSGVGRLAQESDEELARRFLGCFHRRNSLVPWPDSAGSAPRVPSSIVSVLLRKTLGLSGEDPGSHVTGSEAPAFVQACLDVPPSESQCSIHTPSMAPSLSSSDYSAFSRLRDRISRAIWPSSVSVVSQRTIMSISDSFEKYLNISPMRTEEDVSVARTGGVADEGGEHHLVREEY</sequence>
<organism evidence="2 3">
    <name type="scientific">Madurella mycetomatis</name>
    <dbReference type="NCBI Taxonomy" id="100816"/>
    <lineage>
        <taxon>Eukaryota</taxon>
        <taxon>Fungi</taxon>
        <taxon>Dikarya</taxon>
        <taxon>Ascomycota</taxon>
        <taxon>Pezizomycotina</taxon>
        <taxon>Sordariomycetes</taxon>
        <taxon>Sordariomycetidae</taxon>
        <taxon>Sordariales</taxon>
        <taxon>Sordariales incertae sedis</taxon>
        <taxon>Madurella</taxon>
    </lineage>
</organism>
<dbReference type="OrthoDB" id="4584703at2759"/>
<dbReference type="AlphaFoldDB" id="A0A175VXN7"/>
<evidence type="ECO:0000259" key="1">
    <source>
        <dbReference type="Pfam" id="PF14420"/>
    </source>
</evidence>
<gene>
    <name evidence="2" type="ORF">MMYC01_207807</name>
</gene>
<dbReference type="VEuPathDB" id="FungiDB:MMYC01_207807"/>